<reference evidence="1 2" key="1">
    <citation type="journal article" date="2019" name="Sci. Rep.">
        <title>Orb-weaving spider Araneus ventricosus genome elucidates the spidroin gene catalogue.</title>
        <authorList>
            <person name="Kono N."/>
            <person name="Nakamura H."/>
            <person name="Ohtoshi R."/>
            <person name="Moran D.A.P."/>
            <person name="Shinohara A."/>
            <person name="Yoshida Y."/>
            <person name="Fujiwara M."/>
            <person name="Mori M."/>
            <person name="Tomita M."/>
            <person name="Arakawa K."/>
        </authorList>
    </citation>
    <scope>NUCLEOTIDE SEQUENCE [LARGE SCALE GENOMIC DNA]</scope>
</reference>
<dbReference type="EMBL" id="BGPR01000533">
    <property type="protein sequence ID" value="GBM25245.1"/>
    <property type="molecule type" value="Genomic_DNA"/>
</dbReference>
<organism evidence="1 2">
    <name type="scientific">Araneus ventricosus</name>
    <name type="common">Orbweaver spider</name>
    <name type="synonym">Epeira ventricosa</name>
    <dbReference type="NCBI Taxonomy" id="182803"/>
    <lineage>
        <taxon>Eukaryota</taxon>
        <taxon>Metazoa</taxon>
        <taxon>Ecdysozoa</taxon>
        <taxon>Arthropoda</taxon>
        <taxon>Chelicerata</taxon>
        <taxon>Arachnida</taxon>
        <taxon>Araneae</taxon>
        <taxon>Araneomorphae</taxon>
        <taxon>Entelegynae</taxon>
        <taxon>Araneoidea</taxon>
        <taxon>Araneidae</taxon>
        <taxon>Araneus</taxon>
    </lineage>
</organism>
<comment type="caution">
    <text evidence="1">The sequence shown here is derived from an EMBL/GenBank/DDBJ whole genome shotgun (WGS) entry which is preliminary data.</text>
</comment>
<name>A0A4Y2EBP5_ARAVE</name>
<sequence>MNIKEEISVQNRLDTANELPKRFTEMKLQCTIAPDIFQCDYPSPGPRIASCTQHSRLSKVTCHQECSAQPVICCPVRSSTLGPHQNRPWTSNNATGISRMRLDPGRMGMEIVVYSMQCVVHEKSSDIESHWRVITFPRRGSNFIE</sequence>
<evidence type="ECO:0000313" key="1">
    <source>
        <dbReference type="EMBL" id="GBM25245.1"/>
    </source>
</evidence>
<keyword evidence="2" id="KW-1185">Reference proteome</keyword>
<proteinExistence type="predicted"/>
<accession>A0A4Y2EBP5</accession>
<protein>
    <submittedName>
        <fullName evidence="1">Uncharacterized protein</fullName>
    </submittedName>
</protein>
<dbReference type="AlphaFoldDB" id="A0A4Y2EBP5"/>
<gene>
    <name evidence="1" type="ORF">AVEN_153427_1</name>
</gene>
<evidence type="ECO:0000313" key="2">
    <source>
        <dbReference type="Proteomes" id="UP000499080"/>
    </source>
</evidence>
<dbReference type="Proteomes" id="UP000499080">
    <property type="component" value="Unassembled WGS sequence"/>
</dbReference>